<dbReference type="EMBL" id="FNCO01000010">
    <property type="protein sequence ID" value="SDI02468.1"/>
    <property type="molecule type" value="Genomic_DNA"/>
</dbReference>
<keyword evidence="2" id="KW-0560">Oxidoreductase</keyword>
<protein>
    <submittedName>
        <fullName evidence="4">Gluconate 5-dehydrogenase</fullName>
    </submittedName>
</protein>
<dbReference type="SMART" id="SM00822">
    <property type="entry name" value="PKS_KR"/>
    <property type="match status" value="1"/>
</dbReference>
<dbReference type="FunFam" id="3.40.50.720:FF:000084">
    <property type="entry name" value="Short-chain dehydrogenase reductase"/>
    <property type="match status" value="1"/>
</dbReference>
<organism evidence="4 5">
    <name type="scientific">Pseudomonas abietaniphila</name>
    <dbReference type="NCBI Taxonomy" id="89065"/>
    <lineage>
        <taxon>Bacteria</taxon>
        <taxon>Pseudomonadati</taxon>
        <taxon>Pseudomonadota</taxon>
        <taxon>Gammaproteobacteria</taxon>
        <taxon>Pseudomonadales</taxon>
        <taxon>Pseudomonadaceae</taxon>
        <taxon>Pseudomonas</taxon>
    </lineage>
</organism>
<feature type="domain" description="Ketoreductase" evidence="3">
    <location>
        <begin position="12"/>
        <end position="191"/>
    </location>
</feature>
<dbReference type="NCBIfam" id="NF005559">
    <property type="entry name" value="PRK07231.1"/>
    <property type="match status" value="1"/>
</dbReference>
<evidence type="ECO:0000313" key="4">
    <source>
        <dbReference type="EMBL" id="SDI02468.1"/>
    </source>
</evidence>
<dbReference type="STRING" id="89065.SAMN05216605_1102"/>
<dbReference type="AlphaFoldDB" id="A0A1G8H739"/>
<evidence type="ECO:0000259" key="3">
    <source>
        <dbReference type="SMART" id="SM00822"/>
    </source>
</evidence>
<dbReference type="RefSeq" id="WP_074754495.1">
    <property type="nucleotide sequence ID" value="NZ_FNCO01000010.1"/>
</dbReference>
<dbReference type="InterPro" id="IPR020904">
    <property type="entry name" value="Sc_DH/Rdtase_CS"/>
</dbReference>
<dbReference type="InterPro" id="IPR057326">
    <property type="entry name" value="KR_dom"/>
</dbReference>
<dbReference type="InterPro" id="IPR002347">
    <property type="entry name" value="SDR_fam"/>
</dbReference>
<accession>A0A1G8H739</accession>
<gene>
    <name evidence="4" type="ORF">SAMN05216605_1102</name>
</gene>
<name>A0A1G8H739_9PSED</name>
<proteinExistence type="inferred from homology"/>
<dbReference type="SUPFAM" id="SSF51735">
    <property type="entry name" value="NAD(P)-binding Rossmann-fold domains"/>
    <property type="match status" value="1"/>
</dbReference>
<dbReference type="CDD" id="cd05347">
    <property type="entry name" value="Ga5DH-like_SDR_c"/>
    <property type="match status" value="1"/>
</dbReference>
<comment type="similarity">
    <text evidence="1">Belongs to the short-chain dehydrogenases/reductases (SDR) family.</text>
</comment>
<dbReference type="InterPro" id="IPR036291">
    <property type="entry name" value="NAD(P)-bd_dom_sf"/>
</dbReference>
<dbReference type="PANTHER" id="PTHR43669:SF14">
    <property type="entry name" value="OXIDOREDUCTASE"/>
    <property type="match status" value="1"/>
</dbReference>
<dbReference type="PROSITE" id="PS00061">
    <property type="entry name" value="ADH_SHORT"/>
    <property type="match status" value="1"/>
</dbReference>
<evidence type="ECO:0000256" key="2">
    <source>
        <dbReference type="ARBA" id="ARBA00023002"/>
    </source>
</evidence>
<dbReference type="Proteomes" id="UP000182894">
    <property type="component" value="Unassembled WGS sequence"/>
</dbReference>
<dbReference type="PANTHER" id="PTHR43669">
    <property type="entry name" value="5-KETO-D-GLUCONATE 5-REDUCTASE"/>
    <property type="match status" value="1"/>
</dbReference>
<sequence>MAVLESFRLDERVALVTGSSAGIGLAIARGLAEAGATVVLNGRNADTLNSAAATLAADGHEVHTQCFDVTDSAAVSAAIQAIESRVGPLDILVNNAGIQRRGPLADFTEANWHELMRTNLDSAFFVGQAVARCMIPRGRGRIINICSVQSELGRPGIAPYTASKGALKMLTKGMAIDWGPYGINVNGIGPGYFKTELNAALVANPEFSDWLVQRTPSRRWGEVSELKGAAVFLASDAASFVNGHILYVDGAITASL</sequence>
<dbReference type="GO" id="GO:0016491">
    <property type="term" value="F:oxidoreductase activity"/>
    <property type="evidence" value="ECO:0007669"/>
    <property type="project" value="UniProtKB-KW"/>
</dbReference>
<dbReference type="Pfam" id="PF13561">
    <property type="entry name" value="adh_short_C2"/>
    <property type="match status" value="1"/>
</dbReference>
<evidence type="ECO:0000313" key="5">
    <source>
        <dbReference type="Proteomes" id="UP000182894"/>
    </source>
</evidence>
<reference evidence="5" key="1">
    <citation type="submission" date="2016-10" db="EMBL/GenBank/DDBJ databases">
        <authorList>
            <person name="Varghese N."/>
            <person name="Submissions S."/>
        </authorList>
    </citation>
    <scope>NUCLEOTIDE SEQUENCE [LARGE SCALE GENOMIC DNA]</scope>
    <source>
        <strain evidence="5">ATCC 700689</strain>
    </source>
</reference>
<dbReference type="OrthoDB" id="8653364at2"/>
<evidence type="ECO:0000256" key="1">
    <source>
        <dbReference type="ARBA" id="ARBA00006484"/>
    </source>
</evidence>
<dbReference type="PRINTS" id="PR00080">
    <property type="entry name" value="SDRFAMILY"/>
</dbReference>
<keyword evidence="5" id="KW-1185">Reference proteome</keyword>
<dbReference type="PRINTS" id="PR00081">
    <property type="entry name" value="GDHRDH"/>
</dbReference>
<dbReference type="Gene3D" id="3.40.50.720">
    <property type="entry name" value="NAD(P)-binding Rossmann-like Domain"/>
    <property type="match status" value="1"/>
</dbReference>